<dbReference type="AlphaFoldDB" id="A0A917X296"/>
<dbReference type="Proteomes" id="UP000642070">
    <property type="component" value="Unassembled WGS sequence"/>
</dbReference>
<evidence type="ECO:0000256" key="1">
    <source>
        <dbReference type="SAM" id="Phobius"/>
    </source>
</evidence>
<protein>
    <recommendedName>
        <fullName evidence="4">DUF998 domain-containing protein</fullName>
    </recommendedName>
</protein>
<gene>
    <name evidence="2" type="ORF">GCM10007977_067480</name>
</gene>
<accession>A0A917X296</accession>
<name>A0A917X296_9ACTN</name>
<proteinExistence type="predicted"/>
<keyword evidence="1" id="KW-0472">Membrane</keyword>
<sequence length="211" mass="22267">MTATLTAVRAATPDRPPSRLLFAGLVAGPLFVVTFLLEGAFRDGYDPMRHPVSSLALGPYGWVQVVNFVVAGLLALLFAAGLRGRLTKVLVAVWGIGLLGAGAFVTDPVSGYPAGTPAVADPATWHGTVHDLVFSLPAFLVLAVAMFAGARRWFWSAPFGLVYLALFVLSSVGFAQTAPFVDVAGLLQRLAVGVGWLWIALLAARQLRGRP</sequence>
<feature type="transmembrane region" description="Helical" evidence="1">
    <location>
        <begin position="61"/>
        <end position="82"/>
    </location>
</feature>
<feature type="transmembrane region" description="Helical" evidence="1">
    <location>
        <begin position="89"/>
        <end position="112"/>
    </location>
</feature>
<feature type="transmembrane region" description="Helical" evidence="1">
    <location>
        <begin position="132"/>
        <end position="149"/>
    </location>
</feature>
<dbReference type="RefSeq" id="WP_190254044.1">
    <property type="nucleotide sequence ID" value="NZ_BMPI01000038.1"/>
</dbReference>
<evidence type="ECO:0008006" key="4">
    <source>
        <dbReference type="Google" id="ProtNLM"/>
    </source>
</evidence>
<reference evidence="2" key="1">
    <citation type="journal article" date="2014" name="Int. J. Syst. Evol. Microbiol.">
        <title>Complete genome sequence of Corynebacterium casei LMG S-19264T (=DSM 44701T), isolated from a smear-ripened cheese.</title>
        <authorList>
            <consortium name="US DOE Joint Genome Institute (JGI-PGF)"/>
            <person name="Walter F."/>
            <person name="Albersmeier A."/>
            <person name="Kalinowski J."/>
            <person name="Ruckert C."/>
        </authorList>
    </citation>
    <scope>NUCLEOTIDE SEQUENCE</scope>
    <source>
        <strain evidence="2">JCM 19831</strain>
    </source>
</reference>
<keyword evidence="3" id="KW-1185">Reference proteome</keyword>
<feature type="transmembrane region" description="Helical" evidence="1">
    <location>
        <begin position="161"/>
        <end position="180"/>
    </location>
</feature>
<evidence type="ECO:0000313" key="2">
    <source>
        <dbReference type="EMBL" id="GGM56281.1"/>
    </source>
</evidence>
<dbReference type="EMBL" id="BMPI01000038">
    <property type="protein sequence ID" value="GGM56281.1"/>
    <property type="molecule type" value="Genomic_DNA"/>
</dbReference>
<comment type="caution">
    <text evidence="2">The sequence shown here is derived from an EMBL/GenBank/DDBJ whole genome shotgun (WGS) entry which is preliminary data.</text>
</comment>
<reference evidence="2" key="2">
    <citation type="submission" date="2020-09" db="EMBL/GenBank/DDBJ databases">
        <authorList>
            <person name="Sun Q."/>
            <person name="Ohkuma M."/>
        </authorList>
    </citation>
    <scope>NUCLEOTIDE SEQUENCE</scope>
    <source>
        <strain evidence="2">JCM 19831</strain>
    </source>
</reference>
<dbReference type="Pfam" id="PF06197">
    <property type="entry name" value="DUF998"/>
    <property type="match status" value="1"/>
</dbReference>
<evidence type="ECO:0000313" key="3">
    <source>
        <dbReference type="Proteomes" id="UP000642070"/>
    </source>
</evidence>
<dbReference type="InterPro" id="IPR009339">
    <property type="entry name" value="DUF998"/>
</dbReference>
<organism evidence="2 3">
    <name type="scientific">Dactylosporangium sucinum</name>
    <dbReference type="NCBI Taxonomy" id="1424081"/>
    <lineage>
        <taxon>Bacteria</taxon>
        <taxon>Bacillati</taxon>
        <taxon>Actinomycetota</taxon>
        <taxon>Actinomycetes</taxon>
        <taxon>Micromonosporales</taxon>
        <taxon>Micromonosporaceae</taxon>
        <taxon>Dactylosporangium</taxon>
    </lineage>
</organism>
<feature type="transmembrane region" description="Helical" evidence="1">
    <location>
        <begin position="20"/>
        <end position="41"/>
    </location>
</feature>
<keyword evidence="1" id="KW-1133">Transmembrane helix</keyword>
<keyword evidence="1" id="KW-0812">Transmembrane</keyword>
<feature type="transmembrane region" description="Helical" evidence="1">
    <location>
        <begin position="186"/>
        <end position="204"/>
    </location>
</feature>